<evidence type="ECO:0008006" key="3">
    <source>
        <dbReference type="Google" id="ProtNLM"/>
    </source>
</evidence>
<sequence>MILVYAFSNRWGTNIARRTLGELQKILICREEINYQVIFFHPRTFFNKYIKNTQYSLIIGLGDFWGEGEKIRIETAVKNVYGQETIYPLAPIRLEVSMPDLEIYDPKVFSISENMGTYNCNWLVFMTQLQFSQHQKTGRQIFFHLPKRAAATIMAKNIFLVLRANSMLK</sequence>
<organism evidence="1 2">
    <name type="scientific">Candidatus Shapirobacteria bacterium CG06_land_8_20_14_3_00_40_12</name>
    <dbReference type="NCBI Taxonomy" id="1974881"/>
    <lineage>
        <taxon>Bacteria</taxon>
        <taxon>Candidatus Shapironibacteriota</taxon>
    </lineage>
</organism>
<dbReference type="AlphaFoldDB" id="A0A2M7ASH9"/>
<protein>
    <recommendedName>
        <fullName evidence="3">Pyrrolidone-carboxylate peptidase</fullName>
    </recommendedName>
</protein>
<evidence type="ECO:0000313" key="2">
    <source>
        <dbReference type="Proteomes" id="UP000231407"/>
    </source>
</evidence>
<reference evidence="2" key="1">
    <citation type="submission" date="2017-09" db="EMBL/GenBank/DDBJ databases">
        <title>Depth-based differentiation of microbial function through sediment-hosted aquifers and enrichment of novel symbionts in the deep terrestrial subsurface.</title>
        <authorList>
            <person name="Probst A.J."/>
            <person name="Ladd B."/>
            <person name="Jarett J.K."/>
            <person name="Geller-Mcgrath D.E."/>
            <person name="Sieber C.M.K."/>
            <person name="Emerson J.B."/>
            <person name="Anantharaman K."/>
            <person name="Thomas B.C."/>
            <person name="Malmstrom R."/>
            <person name="Stieglmeier M."/>
            <person name="Klingl A."/>
            <person name="Woyke T."/>
            <person name="Ryan C.M."/>
            <person name="Banfield J.F."/>
        </authorList>
    </citation>
    <scope>NUCLEOTIDE SEQUENCE [LARGE SCALE GENOMIC DNA]</scope>
</reference>
<dbReference type="Proteomes" id="UP000231407">
    <property type="component" value="Unassembled WGS sequence"/>
</dbReference>
<name>A0A2M7ASH9_9BACT</name>
<dbReference type="EMBL" id="PEWA01000019">
    <property type="protein sequence ID" value="PIU73574.1"/>
    <property type="molecule type" value="Genomic_DNA"/>
</dbReference>
<gene>
    <name evidence="1" type="ORF">COS78_01630</name>
</gene>
<accession>A0A2M7ASH9</accession>
<comment type="caution">
    <text evidence="1">The sequence shown here is derived from an EMBL/GenBank/DDBJ whole genome shotgun (WGS) entry which is preliminary data.</text>
</comment>
<dbReference type="SUPFAM" id="SSF53182">
    <property type="entry name" value="Pyrrolidone carboxyl peptidase (pyroglutamate aminopeptidase)"/>
    <property type="match status" value="1"/>
</dbReference>
<dbReference type="Gene3D" id="3.40.630.20">
    <property type="entry name" value="Peptidase C15, pyroglutamyl peptidase I-like"/>
    <property type="match status" value="1"/>
</dbReference>
<proteinExistence type="predicted"/>
<dbReference type="InterPro" id="IPR036440">
    <property type="entry name" value="Peptidase_C15-like_sf"/>
</dbReference>
<evidence type="ECO:0000313" key="1">
    <source>
        <dbReference type="EMBL" id="PIU73574.1"/>
    </source>
</evidence>